<dbReference type="AlphaFoldDB" id="A7MPL6"/>
<accession>A7MPL6</accession>
<dbReference type="GO" id="GO:0003697">
    <property type="term" value="F:single-stranded DNA binding"/>
    <property type="evidence" value="ECO:0007669"/>
    <property type="project" value="UniProtKB-UniRule"/>
</dbReference>
<feature type="DNA-binding region" evidence="2">
    <location>
        <begin position="62"/>
        <end position="68"/>
    </location>
</feature>
<keyword evidence="2" id="KW-0235">DNA replication</keyword>
<feature type="compositionally biased region" description="Gly residues" evidence="4">
    <location>
        <begin position="122"/>
        <end position="142"/>
    </location>
</feature>
<dbReference type="InterPro" id="IPR000424">
    <property type="entry name" value="Primosome_PriB/ssb"/>
</dbReference>
<dbReference type="CDD" id="cd04496">
    <property type="entry name" value="SSB_OBF"/>
    <property type="match status" value="1"/>
</dbReference>
<protein>
    <recommendedName>
        <fullName evidence="2 3">Single-stranded DNA-binding protein</fullName>
        <shortName evidence="2">SSB</shortName>
    </recommendedName>
</protein>
<reference evidence="5 6" key="1">
    <citation type="journal article" date="2010" name="PLoS ONE">
        <title>Genome sequence of Cronobacter sakazakii BAA-894 and comparative genomic hybridization analysis with other Cronobacter species.</title>
        <authorList>
            <person name="Kucerova E."/>
            <person name="Clifton S.W."/>
            <person name="Xia X.Q."/>
            <person name="Long F."/>
            <person name="Porwollik S."/>
            <person name="Fulton L."/>
            <person name="Fronick C."/>
            <person name="Minx P."/>
            <person name="Kyung K."/>
            <person name="Warren W."/>
            <person name="Fulton R."/>
            <person name="Feng D."/>
            <person name="Wollam A."/>
            <person name="Shah N."/>
            <person name="Bhonagiri V."/>
            <person name="Nash W.E."/>
            <person name="Hallsworth-Pepin K."/>
            <person name="Wilson R.K."/>
            <person name="McClelland M."/>
            <person name="Forsythe S.J."/>
        </authorList>
    </citation>
    <scope>NUCLEOTIDE SEQUENCE [LARGE SCALE GENOMIC DNA]</scope>
    <source>
        <strain evidence="5 6">ATCC BAA-894</strain>
    </source>
</reference>
<keyword evidence="2" id="KW-0227">DNA damage</keyword>
<evidence type="ECO:0000313" key="5">
    <source>
        <dbReference type="EMBL" id="ABU75413.1"/>
    </source>
</evidence>
<evidence type="ECO:0000256" key="1">
    <source>
        <dbReference type="ARBA" id="ARBA00023125"/>
    </source>
</evidence>
<sequence length="185" mass="19861">MFSGDTIMASRGVNKVILVGNLGQDPEVRYMPNGGAVANLRLATSESWRDKQTGEMKEVTEWHSVVLYGKLAEVAGEYLRKGSQVYIEGQLRTRKWQDQSGQDRYSTEVVVNVGGTMQMLGGRQGGGAGGNMGGGQQQGGWGQPQQPQQQGGGAQFSGGAQSRPQQQAPAPSNEPPMDFDDDIPF</sequence>
<dbReference type="GO" id="GO:0009295">
    <property type="term" value="C:nucleoid"/>
    <property type="evidence" value="ECO:0007669"/>
    <property type="project" value="TreeGrafter"/>
</dbReference>
<dbReference type="Gene3D" id="2.40.50.140">
    <property type="entry name" value="Nucleic acid-binding proteins"/>
    <property type="match status" value="1"/>
</dbReference>
<dbReference type="FunFam" id="2.40.50.140:FF:000065">
    <property type="entry name" value="Single-stranded DNA-binding protein"/>
    <property type="match status" value="1"/>
</dbReference>
<dbReference type="SUPFAM" id="SSF50249">
    <property type="entry name" value="Nucleic acid-binding proteins"/>
    <property type="match status" value="1"/>
</dbReference>
<dbReference type="EMBL" id="CP000783">
    <property type="protein sequence ID" value="ABU75413.1"/>
    <property type="molecule type" value="Genomic_DNA"/>
</dbReference>
<dbReference type="PROSITE" id="PS50935">
    <property type="entry name" value="SSB"/>
    <property type="match status" value="1"/>
</dbReference>
<keyword evidence="2" id="KW-0234">DNA repair</keyword>
<dbReference type="InterPro" id="IPR011344">
    <property type="entry name" value="ssDNA-bd"/>
</dbReference>
<dbReference type="KEGG" id="esa:ESA_00108"/>
<dbReference type="InterPro" id="IPR012340">
    <property type="entry name" value="NA-bd_OB-fold"/>
</dbReference>
<gene>
    <name evidence="5" type="ordered locus">ESA_00108</name>
</gene>
<dbReference type="PANTHER" id="PTHR10302:SF27">
    <property type="entry name" value="SINGLE-STRANDED DNA-BINDING PROTEIN"/>
    <property type="match status" value="1"/>
</dbReference>
<evidence type="ECO:0000256" key="3">
    <source>
        <dbReference type="RuleBase" id="RU000524"/>
    </source>
</evidence>
<dbReference type="GO" id="GO:0006260">
    <property type="term" value="P:DNA replication"/>
    <property type="evidence" value="ECO:0007669"/>
    <property type="project" value="UniProtKB-UniRule"/>
</dbReference>
<feature type="region of interest" description="Disordered" evidence="4">
    <location>
        <begin position="117"/>
        <end position="185"/>
    </location>
</feature>
<keyword evidence="6" id="KW-1185">Reference proteome</keyword>
<dbReference type="GO" id="GO:0006310">
    <property type="term" value="P:DNA recombination"/>
    <property type="evidence" value="ECO:0007669"/>
    <property type="project" value="UniProtKB-UniRule"/>
</dbReference>
<proteinExistence type="inferred from homology"/>
<dbReference type="Proteomes" id="UP000000260">
    <property type="component" value="Chromosome"/>
</dbReference>
<keyword evidence="1 2" id="KW-0238">DNA-binding</keyword>
<evidence type="ECO:0000256" key="2">
    <source>
        <dbReference type="HAMAP-Rule" id="MF_00984"/>
    </source>
</evidence>
<keyword evidence="2" id="KW-0233">DNA recombination</keyword>
<dbReference type="PANTHER" id="PTHR10302">
    <property type="entry name" value="SINGLE-STRANDED DNA-BINDING PROTEIN"/>
    <property type="match status" value="1"/>
</dbReference>
<name>A7MPL6_CROS8</name>
<comment type="function">
    <text evidence="2">Plays an important role in DNA replication, recombination and repair. Binds to ssDNA and to an array of partner proteins to recruit them to their sites of action during DNA metabolism.</text>
</comment>
<dbReference type="Pfam" id="PF00436">
    <property type="entry name" value="SSB"/>
    <property type="match status" value="1"/>
</dbReference>
<organism evidence="5 6">
    <name type="scientific">Cronobacter sakazakii (strain ATCC BAA-894)</name>
    <name type="common">Enterobacter sakazakii</name>
    <dbReference type="NCBI Taxonomy" id="290339"/>
    <lineage>
        <taxon>Bacteria</taxon>
        <taxon>Pseudomonadati</taxon>
        <taxon>Pseudomonadota</taxon>
        <taxon>Gammaproteobacteria</taxon>
        <taxon>Enterobacterales</taxon>
        <taxon>Enterobacteriaceae</taxon>
        <taxon>Cronobacter</taxon>
    </lineage>
</organism>
<dbReference type="GO" id="GO:0006281">
    <property type="term" value="P:DNA repair"/>
    <property type="evidence" value="ECO:0007669"/>
    <property type="project" value="UniProtKB-UniRule"/>
</dbReference>
<dbReference type="NCBIfam" id="NF006533">
    <property type="entry name" value="PRK09010.1"/>
    <property type="match status" value="1"/>
</dbReference>
<dbReference type="HAMAP" id="MF_00984">
    <property type="entry name" value="SSB"/>
    <property type="match status" value="1"/>
</dbReference>
<evidence type="ECO:0000313" key="6">
    <source>
        <dbReference type="Proteomes" id="UP000000260"/>
    </source>
</evidence>
<evidence type="ECO:0000256" key="4">
    <source>
        <dbReference type="SAM" id="MobiDB-lite"/>
    </source>
</evidence>
<dbReference type="NCBIfam" id="TIGR00621">
    <property type="entry name" value="ssb"/>
    <property type="match status" value="1"/>
</dbReference>
<feature type="short sequence motif" description="Important for interaction with partner proteins" evidence="2">
    <location>
        <begin position="180"/>
        <end position="185"/>
    </location>
</feature>
<dbReference type="HOGENOM" id="CLU_078758_0_2_6"/>
<comment type="subunit">
    <text evidence="2">Homotetramer.</text>
</comment>
<feature type="compositionally biased region" description="Low complexity" evidence="4">
    <location>
        <begin position="157"/>
        <end position="171"/>
    </location>
</feature>